<dbReference type="GO" id="GO:0005886">
    <property type="term" value="C:plasma membrane"/>
    <property type="evidence" value="ECO:0007669"/>
    <property type="project" value="UniProtKB-SubCell"/>
</dbReference>
<keyword evidence="5 10" id="KW-0573">Peptidoglycan synthesis</keyword>
<dbReference type="GO" id="GO:0015648">
    <property type="term" value="F:lipid-linked peptidoglycan transporter activity"/>
    <property type="evidence" value="ECO:0007669"/>
    <property type="project" value="UniProtKB-UniRule"/>
</dbReference>
<evidence type="ECO:0000256" key="6">
    <source>
        <dbReference type="ARBA" id="ARBA00022989"/>
    </source>
</evidence>
<feature type="transmembrane region" description="Helical" evidence="10">
    <location>
        <begin position="296"/>
        <end position="317"/>
    </location>
</feature>
<feature type="transmembrane region" description="Helical" evidence="10">
    <location>
        <begin position="256"/>
        <end position="275"/>
    </location>
</feature>
<dbReference type="InterPro" id="IPR004268">
    <property type="entry name" value="MurJ"/>
</dbReference>
<dbReference type="Pfam" id="PF03023">
    <property type="entry name" value="MurJ"/>
    <property type="match status" value="1"/>
</dbReference>
<dbReference type="NCBIfam" id="TIGR01695">
    <property type="entry name" value="murJ_mviN"/>
    <property type="match status" value="1"/>
</dbReference>
<keyword evidence="12" id="KW-0732">Signal</keyword>
<feature type="transmembrane region" description="Helical" evidence="10">
    <location>
        <begin position="337"/>
        <end position="357"/>
    </location>
</feature>
<evidence type="ECO:0000313" key="14">
    <source>
        <dbReference type="Proteomes" id="UP000587760"/>
    </source>
</evidence>
<evidence type="ECO:0000256" key="4">
    <source>
        <dbReference type="ARBA" id="ARBA00022960"/>
    </source>
</evidence>
<evidence type="ECO:0000256" key="11">
    <source>
        <dbReference type="PIRNR" id="PIRNR002869"/>
    </source>
</evidence>
<evidence type="ECO:0000256" key="2">
    <source>
        <dbReference type="ARBA" id="ARBA00022475"/>
    </source>
</evidence>
<comment type="subcellular location">
    <subcellularLocation>
        <location evidence="1 10">Cell membrane</location>
        <topology evidence="1 10">Multi-pass membrane protein</topology>
    </subcellularLocation>
</comment>
<feature type="signal peptide" evidence="12">
    <location>
        <begin position="1"/>
        <end position="24"/>
    </location>
</feature>
<sequence>MICTLSSRLLGFVRTALISAFFGASGSADVLNAVFAIPNNLRKLMAEGALSSAFIPELSRAIVEEKEGKVAVGLSRKIIGFQLVVLIPLTLLSIVFAPVVIRIFTSFELQWKVDLSEQLFVWLINYIILISISAVLMAVLNSHSRFLIPALTPILFSVSVISSLILFHQKYGIFAMAIGVLVGGIAQLLFQLPSFFKLGYKILPSFDFKDERFLRVLKQWGPVLATSSIFTINHQIAILIATSISDGSVSALTNAIVFWQLPSGIFSASITTVLFPKMSRLAGAGDYKAMKDTVEYGIKALAVLLIPSAFLMGFLGKEIIAVAFQRGKFTSINTLDAARVLLGYCAGMFMVGVYNFTQRFYYSLRDYKTPFIAALVTVILDIALSLFLKETILTTAGLSWANTISFSVGMFILLSGISGKSGHSLNSKLIFITLLKTLVSLLPAGIFIYGSRFIIGNSWWENGSTWLNFLYLLIQGVVSLGLILVMYNLLNVEFISIIKRKGPK</sequence>
<dbReference type="HAMAP" id="MF_02078">
    <property type="entry name" value="MurJ_MviN"/>
    <property type="match status" value="1"/>
</dbReference>
<dbReference type="AlphaFoldDB" id="A0A841R6J7"/>
<comment type="pathway">
    <text evidence="10">Cell wall biogenesis; peptidoglycan biosynthesis.</text>
</comment>
<evidence type="ECO:0000256" key="5">
    <source>
        <dbReference type="ARBA" id="ARBA00022984"/>
    </source>
</evidence>
<dbReference type="PIRSF" id="PIRSF002869">
    <property type="entry name" value="MviN"/>
    <property type="match status" value="1"/>
</dbReference>
<feature type="transmembrane region" description="Helical" evidence="10">
    <location>
        <begin position="12"/>
        <end position="35"/>
    </location>
</feature>
<evidence type="ECO:0000256" key="10">
    <source>
        <dbReference type="HAMAP-Rule" id="MF_02078"/>
    </source>
</evidence>
<keyword evidence="10 11" id="KW-0813">Transport</keyword>
<feature type="transmembrane region" description="Helical" evidence="10">
    <location>
        <begin position="400"/>
        <end position="417"/>
    </location>
</feature>
<organism evidence="13 14">
    <name type="scientific">Spirochaeta isovalerica</name>
    <dbReference type="NCBI Taxonomy" id="150"/>
    <lineage>
        <taxon>Bacteria</taxon>
        <taxon>Pseudomonadati</taxon>
        <taxon>Spirochaetota</taxon>
        <taxon>Spirochaetia</taxon>
        <taxon>Spirochaetales</taxon>
        <taxon>Spirochaetaceae</taxon>
        <taxon>Spirochaeta</taxon>
    </lineage>
</organism>
<proteinExistence type="inferred from homology"/>
<dbReference type="GO" id="GO:0071555">
    <property type="term" value="P:cell wall organization"/>
    <property type="evidence" value="ECO:0007669"/>
    <property type="project" value="UniProtKB-UniRule"/>
</dbReference>
<dbReference type="GO" id="GO:0034204">
    <property type="term" value="P:lipid translocation"/>
    <property type="evidence" value="ECO:0007669"/>
    <property type="project" value="TreeGrafter"/>
</dbReference>
<feature type="transmembrane region" description="Helical" evidence="10">
    <location>
        <begin position="220"/>
        <end position="244"/>
    </location>
</feature>
<evidence type="ECO:0000256" key="3">
    <source>
        <dbReference type="ARBA" id="ARBA00022692"/>
    </source>
</evidence>
<keyword evidence="4 10" id="KW-0133">Cell shape</keyword>
<dbReference type="EMBL" id="JACHGJ010000001">
    <property type="protein sequence ID" value="MBB6478807.1"/>
    <property type="molecule type" value="Genomic_DNA"/>
</dbReference>
<dbReference type="Proteomes" id="UP000587760">
    <property type="component" value="Unassembled WGS sequence"/>
</dbReference>
<reference evidence="13 14" key="1">
    <citation type="submission" date="2020-08" db="EMBL/GenBank/DDBJ databases">
        <title>Genomic Encyclopedia of Type Strains, Phase IV (KMG-IV): sequencing the most valuable type-strain genomes for metagenomic binning, comparative biology and taxonomic classification.</title>
        <authorList>
            <person name="Goeker M."/>
        </authorList>
    </citation>
    <scope>NUCLEOTIDE SEQUENCE [LARGE SCALE GENOMIC DNA]</scope>
    <source>
        <strain evidence="13 14">DSM 2461</strain>
    </source>
</reference>
<evidence type="ECO:0000256" key="12">
    <source>
        <dbReference type="SAM" id="SignalP"/>
    </source>
</evidence>
<evidence type="ECO:0000256" key="7">
    <source>
        <dbReference type="ARBA" id="ARBA00023136"/>
    </source>
</evidence>
<dbReference type="GO" id="GO:0008360">
    <property type="term" value="P:regulation of cell shape"/>
    <property type="evidence" value="ECO:0007669"/>
    <property type="project" value="UniProtKB-UniRule"/>
</dbReference>
<feature type="transmembrane region" description="Helical" evidence="10">
    <location>
        <begin position="469"/>
        <end position="490"/>
    </location>
</feature>
<comment type="function">
    <text evidence="8 10 11">Involved in peptidoglycan biosynthesis. Transports lipid-linked peptidoglycan precursors from the inner to the outer leaflet of the cytoplasmic membrane.</text>
</comment>
<dbReference type="GO" id="GO:0009252">
    <property type="term" value="P:peptidoglycan biosynthetic process"/>
    <property type="evidence" value="ECO:0007669"/>
    <property type="project" value="UniProtKB-UniRule"/>
</dbReference>
<keyword evidence="10 11" id="KW-0961">Cell wall biogenesis/degradation</keyword>
<comment type="similarity">
    <text evidence="9 10 11">Belongs to the MurJ/MviN family.</text>
</comment>
<protein>
    <recommendedName>
        <fullName evidence="10">Probable lipid II flippase MurJ</fullName>
    </recommendedName>
</protein>
<keyword evidence="14" id="KW-1185">Reference proteome</keyword>
<evidence type="ECO:0000256" key="1">
    <source>
        <dbReference type="ARBA" id="ARBA00004651"/>
    </source>
</evidence>
<keyword evidence="7 10" id="KW-0472">Membrane</keyword>
<dbReference type="InterPro" id="IPR051050">
    <property type="entry name" value="Lipid_II_flippase_MurJ/MviN"/>
</dbReference>
<gene>
    <name evidence="10" type="primary">murJ</name>
    <name evidence="13" type="ORF">HNR50_000440</name>
</gene>
<evidence type="ECO:0000256" key="8">
    <source>
        <dbReference type="ARBA" id="ARBA00060041"/>
    </source>
</evidence>
<feature type="transmembrane region" description="Helical" evidence="10">
    <location>
        <begin position="429"/>
        <end position="449"/>
    </location>
</feature>
<dbReference type="PANTHER" id="PTHR47019:SF1">
    <property type="entry name" value="LIPID II FLIPPASE MURJ"/>
    <property type="match status" value="1"/>
</dbReference>
<dbReference type="CDD" id="cd13123">
    <property type="entry name" value="MATE_MurJ_like"/>
    <property type="match status" value="1"/>
</dbReference>
<dbReference type="UniPathway" id="UPA00219"/>
<feature type="transmembrane region" description="Helical" evidence="10">
    <location>
        <begin position="369"/>
        <end position="388"/>
    </location>
</feature>
<feature type="chain" id="PRO_5032490238" description="Probable lipid II flippase MurJ" evidence="12">
    <location>
        <begin position="25"/>
        <end position="504"/>
    </location>
</feature>
<feature type="transmembrane region" description="Helical" evidence="10">
    <location>
        <begin position="119"/>
        <end position="139"/>
    </location>
</feature>
<evidence type="ECO:0000256" key="9">
    <source>
        <dbReference type="ARBA" id="ARBA00061532"/>
    </source>
</evidence>
<keyword evidence="6 10" id="KW-1133">Transmembrane helix</keyword>
<keyword evidence="3 10" id="KW-0812">Transmembrane</keyword>
<keyword evidence="2 10" id="KW-1003">Cell membrane</keyword>
<dbReference type="PRINTS" id="PR01806">
    <property type="entry name" value="VIRFACTRMVIN"/>
</dbReference>
<feature type="transmembrane region" description="Helical" evidence="10">
    <location>
        <begin position="83"/>
        <end position="107"/>
    </location>
</feature>
<comment type="caution">
    <text evidence="13">The sequence shown here is derived from an EMBL/GenBank/DDBJ whole genome shotgun (WGS) entry which is preliminary data.</text>
</comment>
<accession>A0A841R6J7</accession>
<name>A0A841R6J7_9SPIO</name>
<evidence type="ECO:0000313" key="13">
    <source>
        <dbReference type="EMBL" id="MBB6478807.1"/>
    </source>
</evidence>
<feature type="transmembrane region" description="Helical" evidence="10">
    <location>
        <begin position="173"/>
        <end position="199"/>
    </location>
</feature>
<dbReference type="PANTHER" id="PTHR47019">
    <property type="entry name" value="LIPID II FLIPPASE MURJ"/>
    <property type="match status" value="1"/>
</dbReference>
<feature type="transmembrane region" description="Helical" evidence="10">
    <location>
        <begin position="146"/>
        <end position="167"/>
    </location>
</feature>